<comment type="caution">
    <text evidence="1">The sequence shown here is derived from an EMBL/GenBank/DDBJ whole genome shotgun (WGS) entry which is preliminary data.</text>
</comment>
<gene>
    <name evidence="1" type="ORF">HAX54_039579</name>
</gene>
<accession>A0ABS8SJ21</accession>
<name>A0ABS8SJ21_DATST</name>
<evidence type="ECO:0000313" key="1">
    <source>
        <dbReference type="EMBL" id="MCD7458907.1"/>
    </source>
</evidence>
<reference evidence="1 2" key="1">
    <citation type="journal article" date="2021" name="BMC Genomics">
        <title>Datura genome reveals duplications of psychoactive alkaloid biosynthetic genes and high mutation rate following tissue culture.</title>
        <authorList>
            <person name="Rajewski A."/>
            <person name="Carter-House D."/>
            <person name="Stajich J."/>
            <person name="Litt A."/>
        </authorList>
    </citation>
    <scope>NUCLEOTIDE SEQUENCE [LARGE SCALE GENOMIC DNA]</scope>
    <source>
        <strain evidence="1">AR-01</strain>
    </source>
</reference>
<keyword evidence="2" id="KW-1185">Reference proteome</keyword>
<sequence length="79" mass="9298">MKMDDKGAEVIKEEENIIALESSQIETVKDNQKMLRLENEMLQIKLDNVTERFNLCTARTDEMKLELKRLNKLAKTQEE</sequence>
<proteinExistence type="predicted"/>
<evidence type="ECO:0000313" key="2">
    <source>
        <dbReference type="Proteomes" id="UP000823775"/>
    </source>
</evidence>
<dbReference type="EMBL" id="JACEIK010000550">
    <property type="protein sequence ID" value="MCD7458907.1"/>
    <property type="molecule type" value="Genomic_DNA"/>
</dbReference>
<dbReference type="Proteomes" id="UP000823775">
    <property type="component" value="Unassembled WGS sequence"/>
</dbReference>
<protein>
    <submittedName>
        <fullName evidence="1">Uncharacterized protein</fullName>
    </submittedName>
</protein>
<organism evidence="1 2">
    <name type="scientific">Datura stramonium</name>
    <name type="common">Jimsonweed</name>
    <name type="synonym">Common thornapple</name>
    <dbReference type="NCBI Taxonomy" id="4076"/>
    <lineage>
        <taxon>Eukaryota</taxon>
        <taxon>Viridiplantae</taxon>
        <taxon>Streptophyta</taxon>
        <taxon>Embryophyta</taxon>
        <taxon>Tracheophyta</taxon>
        <taxon>Spermatophyta</taxon>
        <taxon>Magnoliopsida</taxon>
        <taxon>eudicotyledons</taxon>
        <taxon>Gunneridae</taxon>
        <taxon>Pentapetalae</taxon>
        <taxon>asterids</taxon>
        <taxon>lamiids</taxon>
        <taxon>Solanales</taxon>
        <taxon>Solanaceae</taxon>
        <taxon>Solanoideae</taxon>
        <taxon>Datureae</taxon>
        <taxon>Datura</taxon>
    </lineage>
</organism>